<evidence type="ECO:0000313" key="2">
    <source>
        <dbReference type="EMBL" id="AFN20646.1"/>
    </source>
</evidence>
<dbReference type="AlphaFoldDB" id="I6VCU5"/>
<organism evidence="2">
    <name type="scientific">Neurospora crassa</name>
    <dbReference type="NCBI Taxonomy" id="5141"/>
    <lineage>
        <taxon>Eukaryota</taxon>
        <taxon>Fungi</taxon>
        <taxon>Dikarya</taxon>
        <taxon>Ascomycota</taxon>
        <taxon>Pezizomycotina</taxon>
        <taxon>Sordariomycetes</taxon>
        <taxon>Sordariomycetidae</taxon>
        <taxon>Sordariales</taxon>
        <taxon>Sordariaceae</taxon>
        <taxon>Neurospora</taxon>
    </lineage>
</organism>
<accession>I6VCU5</accession>
<feature type="region of interest" description="Disordered" evidence="1">
    <location>
        <begin position="1"/>
        <end position="58"/>
    </location>
</feature>
<feature type="compositionally biased region" description="Polar residues" evidence="1">
    <location>
        <begin position="40"/>
        <end position="58"/>
    </location>
</feature>
<dbReference type="EMBL" id="JX065597">
    <property type="protein sequence ID" value="AFN20646.1"/>
    <property type="molecule type" value="Genomic_DNA"/>
</dbReference>
<name>I6VCU5_NEUCS</name>
<dbReference type="VEuPathDB" id="FungiDB:NCU09151"/>
<proteinExistence type="predicted"/>
<evidence type="ECO:0000256" key="1">
    <source>
        <dbReference type="SAM" id="MobiDB-lite"/>
    </source>
</evidence>
<sequence length="489" mass="54484">MLSSFFRTGRFALRPKTPSRQANHDNRANFLKGPGRDVQRLTSHGGTNAHETVQQPKRTQIAVDGFTSTTSNHSPIPNNDEPFGPDVGLHVHQEDFDVPTIHNLIRQGTLRQPPTTNMARFKYYIESFHYPVHVSREPTMLRVDVPRNIEWHIQLRHFFVDLDQQLQELEHYLSSSSSSDDNTNLTDTAALANWTSYEIPNTELGPAIWFYRTDPIGTEPITRLRCSQRRIFSQRSAKGDGKQLTGRWLVVAYVFASTPEAMFNMDVKTLLSTGCSGTMTAAHGTGSCSGAGPITHYNTDTMLALRAQSWDPHNCIRSGDGPATGTFYQLERRKKLASELYIYRYGGGGGITTSTTTTTTTTTSTASTPILVEIEDKAADTTITSTTTTTKKTVIVGGTETGNPEDEMEMFPTVYYDPYLKGCNPGETNIDAVPIGVPIPQELEDRCHRIDRLWPALMTGQYTVPPHATTDLDGLVWDWTDDWPNTSTE</sequence>
<gene>
    <name evidence="2" type="primary">rsk</name>
</gene>
<protein>
    <submittedName>
        <fullName evidence="2">Resistant to spore killer</fullName>
    </submittedName>
</protein>
<reference evidence="2" key="1">
    <citation type="journal article" date="2012" name="Proc. Natl. Acad. Sci. U.S.A.">
        <title>Molecular dissection of Neurospora Spore killer meiotic drive elements.</title>
        <authorList>
            <person name="Hammond T.M."/>
            <person name="Rehard D.G."/>
            <person name="Xiao H."/>
            <person name="Shiu P.K."/>
        </authorList>
    </citation>
    <scope>NUCLEOTIDE SEQUENCE</scope>
</reference>